<name>A0A099P6X5_PICKU</name>
<dbReference type="GO" id="GO:0000009">
    <property type="term" value="F:alpha-1,6-mannosyltransferase activity"/>
    <property type="evidence" value="ECO:0007669"/>
    <property type="project" value="TreeGrafter"/>
</dbReference>
<evidence type="ECO:0000256" key="2">
    <source>
        <dbReference type="ARBA" id="ARBA00022676"/>
    </source>
</evidence>
<keyword evidence="4" id="KW-0812">Transmembrane</keyword>
<organism evidence="5 6">
    <name type="scientific">Pichia kudriavzevii</name>
    <name type="common">Yeast</name>
    <name type="synonym">Issatchenkia orientalis</name>
    <dbReference type="NCBI Taxonomy" id="4909"/>
    <lineage>
        <taxon>Eukaryota</taxon>
        <taxon>Fungi</taxon>
        <taxon>Dikarya</taxon>
        <taxon>Ascomycota</taxon>
        <taxon>Saccharomycotina</taxon>
        <taxon>Pichiomycetes</taxon>
        <taxon>Pichiales</taxon>
        <taxon>Pichiaceae</taxon>
        <taxon>Pichia</taxon>
    </lineage>
</organism>
<keyword evidence="4" id="KW-1133">Transmembrane helix</keyword>
<feature type="transmembrane region" description="Helical" evidence="4">
    <location>
        <begin position="35"/>
        <end position="52"/>
    </location>
</feature>
<comment type="similarity">
    <text evidence="1">Belongs to the glycosyltransferase 34 family.</text>
</comment>
<dbReference type="EMBL" id="JQFK01000001">
    <property type="protein sequence ID" value="KGK40680.1"/>
    <property type="molecule type" value="Genomic_DNA"/>
</dbReference>
<dbReference type="AlphaFoldDB" id="A0A099P6X5"/>
<reference evidence="6" key="1">
    <citation type="journal article" date="2014" name="Microb. Cell Fact.">
        <title>Exploiting Issatchenkia orientalis SD108 for succinic acid production.</title>
        <authorList>
            <person name="Xiao H."/>
            <person name="Shao Z."/>
            <person name="Jiang Y."/>
            <person name="Dole S."/>
            <person name="Zhao H."/>
        </authorList>
    </citation>
    <scope>NUCLEOTIDE SEQUENCE [LARGE SCALE GENOMIC DNA]</scope>
    <source>
        <strain evidence="6">SD108</strain>
    </source>
</reference>
<evidence type="ECO:0000313" key="5">
    <source>
        <dbReference type="EMBL" id="KGK40680.1"/>
    </source>
</evidence>
<protein>
    <recommendedName>
        <fullName evidence="7">Alpha-1,2-galactosyltransferase</fullName>
    </recommendedName>
</protein>
<keyword evidence="2" id="KW-0328">Glycosyltransferase</keyword>
<dbReference type="eggNOG" id="KOG4748">
    <property type="taxonomic scope" value="Eukaryota"/>
</dbReference>
<dbReference type="PANTHER" id="PTHR31306:SF10">
    <property type="entry name" value="ALPHA-1,6-MANNOSYLTRANSFERASE MNN11-RELATED"/>
    <property type="match status" value="1"/>
</dbReference>
<dbReference type="PANTHER" id="PTHR31306">
    <property type="entry name" value="ALPHA-1,6-MANNOSYLTRANSFERASE MNN11-RELATED"/>
    <property type="match status" value="1"/>
</dbReference>
<gene>
    <name evidence="5" type="ORF">JL09_g206</name>
</gene>
<keyword evidence="4" id="KW-0472">Membrane</keyword>
<dbReference type="VEuPathDB" id="FungiDB:C5L36_0A12320"/>
<dbReference type="InterPro" id="IPR008630">
    <property type="entry name" value="Glyco_trans_34"/>
</dbReference>
<evidence type="ECO:0000256" key="4">
    <source>
        <dbReference type="SAM" id="Phobius"/>
    </source>
</evidence>
<dbReference type="Gene3D" id="3.90.550.10">
    <property type="entry name" value="Spore Coat Polysaccharide Biosynthesis Protein SpsA, Chain A"/>
    <property type="match status" value="1"/>
</dbReference>
<evidence type="ECO:0000256" key="3">
    <source>
        <dbReference type="ARBA" id="ARBA00022679"/>
    </source>
</evidence>
<evidence type="ECO:0000313" key="6">
    <source>
        <dbReference type="Proteomes" id="UP000029867"/>
    </source>
</evidence>
<comment type="caution">
    <text evidence="5">The sequence shown here is derived from an EMBL/GenBank/DDBJ whole genome shotgun (WGS) entry which is preliminary data.</text>
</comment>
<proteinExistence type="inferred from homology"/>
<sequence>MGSGSELKARRKNQKSVLPLSLPKAFELNAKTSKFSTWAPIIALLFILHFTITGKLIPYPIITIASALSAPFKLFTKHGVVQSISEITEHKYLGSSPAHGLTSYKARIPEKNKFIFPVIQDSNILKELGYERLFGVKSDSDNKNKNFYFYSPDYYEDFSKELKKGPNDDMKDMKGIKSHEQAIKNFKKNGQRVYGGNENPEVVLVTALNYENLDPSYLVKIVQNRVDYAHQNKYGVYARWAQEFIPIFQKTRNDVDLWSRISILREAMVAFPNAKWFWYIDETSLIMRDDISISNYILKKEALEPIMLKDQPVVPPEGVIKTYSNVKVEDISLLLTPTKTGVNTNNFLVKNDLKGHAILDMWNNPLIRVYSAFRRDTSKAIEHLLQWHPTLLASTGIIPPRTINAVAPPEDSKNNDDEFIYHNGDLLISFPKCKDLAKCERLLGPFYDQTQQKGAL</sequence>
<dbReference type="HOGENOM" id="CLU_021434_1_0_1"/>
<dbReference type="Pfam" id="PF05637">
    <property type="entry name" value="Glyco_transf_34"/>
    <property type="match status" value="1"/>
</dbReference>
<evidence type="ECO:0000256" key="1">
    <source>
        <dbReference type="ARBA" id="ARBA00005664"/>
    </source>
</evidence>
<dbReference type="InterPro" id="IPR029044">
    <property type="entry name" value="Nucleotide-diphossugar_trans"/>
</dbReference>
<dbReference type="Proteomes" id="UP000029867">
    <property type="component" value="Unassembled WGS sequence"/>
</dbReference>
<evidence type="ECO:0008006" key="7">
    <source>
        <dbReference type="Google" id="ProtNLM"/>
    </source>
</evidence>
<accession>A0A099P6X5</accession>
<dbReference type="GO" id="GO:0006487">
    <property type="term" value="P:protein N-linked glycosylation"/>
    <property type="evidence" value="ECO:0007669"/>
    <property type="project" value="TreeGrafter"/>
</dbReference>
<keyword evidence="3" id="KW-0808">Transferase</keyword>
<dbReference type="GO" id="GO:0000136">
    <property type="term" value="C:mannan polymerase complex"/>
    <property type="evidence" value="ECO:0007669"/>
    <property type="project" value="TreeGrafter"/>
</dbReference>